<dbReference type="InterPro" id="IPR018076">
    <property type="entry name" value="T2SS_GspF_dom"/>
</dbReference>
<sequence>MNWYSYKAYDQEHHIYEEGMWADSEDEVRFKLRRKEWYLIGITEMHSVAAAHGRWRYKDCIEFSYRMSLLIESGLPMSSIMKFLMNSGGSIPYDILNEALQRGKLLSEALRDTGFPLIGCTLLQAGELSGTMGESFRIIHRYYEQEASWRHKLMSALAYPLFLAVLMIIFTGVAVGFILPAFRNVFASMQVHLPLLTRLLFAFGDWWRVYWWWALMLAAALGGLLIMVYRKPMMKLRLHQWWWQHIVCYERCHAFYLARLCRVWSMLLDSGLSITDVMALTANLWNNRYATACQQQAIQAIQSGRGISTSLKESGLGSPLLWEMIAIGEETGEMVAMMSHCATYYQRIVTQVTASLERLMEPLMVTCMGIGVAILVIAVMLPMFQAVTMIHQ</sequence>
<evidence type="ECO:0000256" key="4">
    <source>
        <dbReference type="ARBA" id="ARBA00022692"/>
    </source>
</evidence>
<reference evidence="9 10" key="1">
    <citation type="journal article" date="2021" name="Sci. Rep.">
        <title>The distribution of antibiotic resistance genes in chicken gut microbiota commensals.</title>
        <authorList>
            <person name="Juricova H."/>
            <person name="Matiasovicova J."/>
            <person name="Kubasova T."/>
            <person name="Cejkova D."/>
            <person name="Rychlik I."/>
        </authorList>
    </citation>
    <scope>NUCLEOTIDE SEQUENCE [LARGE SCALE GENOMIC DNA]</scope>
    <source>
        <strain evidence="9 10">An537</strain>
    </source>
</reference>
<dbReference type="Pfam" id="PF00482">
    <property type="entry name" value="T2SSF"/>
    <property type="match status" value="2"/>
</dbReference>
<dbReference type="InterPro" id="IPR003004">
    <property type="entry name" value="GspF/PilC"/>
</dbReference>
<dbReference type="InterPro" id="IPR042094">
    <property type="entry name" value="T2SS_GspF_sf"/>
</dbReference>
<evidence type="ECO:0000256" key="2">
    <source>
        <dbReference type="ARBA" id="ARBA00005745"/>
    </source>
</evidence>
<feature type="transmembrane region" description="Helical" evidence="7">
    <location>
        <begin position="157"/>
        <end position="179"/>
    </location>
</feature>
<dbReference type="Proteomes" id="UP000707138">
    <property type="component" value="Unassembled WGS sequence"/>
</dbReference>
<accession>A0ABS2GFD9</accession>
<dbReference type="PRINTS" id="PR00812">
    <property type="entry name" value="BCTERIALGSPF"/>
</dbReference>
<protein>
    <submittedName>
        <fullName evidence="9">Type II secretion system F family protein</fullName>
    </submittedName>
</protein>
<keyword evidence="6 7" id="KW-0472">Membrane</keyword>
<keyword evidence="10" id="KW-1185">Reference proteome</keyword>
<feature type="domain" description="Type II secretion system protein GspF" evidence="8">
    <location>
        <begin position="261"/>
        <end position="382"/>
    </location>
</feature>
<comment type="similarity">
    <text evidence="2">Belongs to the GSP F family.</text>
</comment>
<comment type="subcellular location">
    <subcellularLocation>
        <location evidence="1">Cell membrane</location>
        <topology evidence="1">Multi-pass membrane protein</topology>
    </subcellularLocation>
</comment>
<organism evidence="9 10">
    <name type="scientific">Veillonella magna</name>
    <dbReference type="NCBI Taxonomy" id="464322"/>
    <lineage>
        <taxon>Bacteria</taxon>
        <taxon>Bacillati</taxon>
        <taxon>Bacillota</taxon>
        <taxon>Negativicutes</taxon>
        <taxon>Veillonellales</taxon>
        <taxon>Veillonellaceae</taxon>
        <taxon>Veillonella</taxon>
    </lineage>
</organism>
<feature type="transmembrane region" description="Helical" evidence="7">
    <location>
        <begin position="363"/>
        <end position="384"/>
    </location>
</feature>
<evidence type="ECO:0000313" key="9">
    <source>
        <dbReference type="EMBL" id="MBM6911982.1"/>
    </source>
</evidence>
<keyword evidence="5 7" id="KW-1133">Transmembrane helix</keyword>
<dbReference type="PANTHER" id="PTHR30012">
    <property type="entry name" value="GENERAL SECRETION PATHWAY PROTEIN"/>
    <property type="match status" value="1"/>
</dbReference>
<gene>
    <name evidence="9" type="ORF">H6A01_01390</name>
</gene>
<evidence type="ECO:0000256" key="3">
    <source>
        <dbReference type="ARBA" id="ARBA00022475"/>
    </source>
</evidence>
<dbReference type="RefSeq" id="WP_205087297.1">
    <property type="nucleotide sequence ID" value="NZ_JACJLA010000002.1"/>
</dbReference>
<comment type="caution">
    <text evidence="9">The sequence shown here is derived from an EMBL/GenBank/DDBJ whole genome shotgun (WGS) entry which is preliminary data.</text>
</comment>
<dbReference type="PANTHER" id="PTHR30012:SF0">
    <property type="entry name" value="TYPE II SECRETION SYSTEM PROTEIN F-RELATED"/>
    <property type="match status" value="1"/>
</dbReference>
<feature type="domain" description="Type II secretion system protein GspF" evidence="8">
    <location>
        <begin position="63"/>
        <end position="180"/>
    </location>
</feature>
<evidence type="ECO:0000256" key="6">
    <source>
        <dbReference type="ARBA" id="ARBA00023136"/>
    </source>
</evidence>
<evidence type="ECO:0000313" key="10">
    <source>
        <dbReference type="Proteomes" id="UP000707138"/>
    </source>
</evidence>
<evidence type="ECO:0000256" key="1">
    <source>
        <dbReference type="ARBA" id="ARBA00004651"/>
    </source>
</evidence>
<keyword evidence="3" id="KW-1003">Cell membrane</keyword>
<dbReference type="Gene3D" id="1.20.81.30">
    <property type="entry name" value="Type II secretion system (T2SS), domain F"/>
    <property type="match status" value="2"/>
</dbReference>
<evidence type="ECO:0000256" key="7">
    <source>
        <dbReference type="SAM" id="Phobius"/>
    </source>
</evidence>
<dbReference type="EMBL" id="JACJLA010000002">
    <property type="protein sequence ID" value="MBM6911982.1"/>
    <property type="molecule type" value="Genomic_DNA"/>
</dbReference>
<proteinExistence type="inferred from homology"/>
<name>A0ABS2GFD9_9FIRM</name>
<evidence type="ECO:0000256" key="5">
    <source>
        <dbReference type="ARBA" id="ARBA00022989"/>
    </source>
</evidence>
<evidence type="ECO:0000259" key="8">
    <source>
        <dbReference type="Pfam" id="PF00482"/>
    </source>
</evidence>
<keyword evidence="4 7" id="KW-0812">Transmembrane</keyword>
<feature type="transmembrane region" description="Helical" evidence="7">
    <location>
        <begin position="210"/>
        <end position="229"/>
    </location>
</feature>